<dbReference type="Gene3D" id="1.20.20.10">
    <property type="entry name" value="F1F0 ATP synthase subunit C"/>
    <property type="match status" value="1"/>
</dbReference>
<organism evidence="16 17">
    <name type="scientific">Carboxydothermus pertinax</name>
    <dbReference type="NCBI Taxonomy" id="870242"/>
    <lineage>
        <taxon>Bacteria</taxon>
        <taxon>Bacillati</taxon>
        <taxon>Bacillota</taxon>
        <taxon>Clostridia</taxon>
        <taxon>Thermoanaerobacterales</taxon>
        <taxon>Thermoanaerobacteraceae</taxon>
        <taxon>Carboxydothermus</taxon>
    </lineage>
</organism>
<dbReference type="NCBIfam" id="TIGR01260">
    <property type="entry name" value="ATP_synt_c"/>
    <property type="match status" value="1"/>
</dbReference>
<evidence type="ECO:0000256" key="4">
    <source>
        <dbReference type="ARBA" id="ARBA00022475"/>
    </source>
</evidence>
<evidence type="ECO:0000256" key="10">
    <source>
        <dbReference type="ARBA" id="ARBA00023121"/>
    </source>
</evidence>
<comment type="function">
    <text evidence="13 14">F(1)F(0) ATP synthase produces ATP from ADP in the presence of a proton or sodium gradient. F-type ATPases consist of two structural domains, F(1) containing the extramembraneous catalytic core and F(0) containing the membrane proton channel, linked together by a central stalk and a peripheral stalk. During catalysis, ATP synthesis in the catalytic domain of F(1) is coupled via a rotary mechanism of the central stalk subunits to proton translocation.</text>
</comment>
<dbReference type="InterPro" id="IPR000454">
    <property type="entry name" value="ATP_synth_F0_csu"/>
</dbReference>
<dbReference type="GO" id="GO:0046933">
    <property type="term" value="F:proton-transporting ATP synthase activity, rotational mechanism"/>
    <property type="evidence" value="ECO:0007669"/>
    <property type="project" value="UniProtKB-UniRule"/>
</dbReference>
<dbReference type="GO" id="GO:0005886">
    <property type="term" value="C:plasma membrane"/>
    <property type="evidence" value="ECO:0007669"/>
    <property type="project" value="UniProtKB-SubCell"/>
</dbReference>
<name>A0A1L8CTE0_9THEO</name>
<evidence type="ECO:0000256" key="8">
    <source>
        <dbReference type="ARBA" id="ARBA00022989"/>
    </source>
</evidence>
<keyword evidence="3 14" id="KW-0813">Transport</keyword>
<dbReference type="InterPro" id="IPR038662">
    <property type="entry name" value="ATP_synth_F0_csu_sf"/>
</dbReference>
<keyword evidence="8 14" id="KW-1133">Transmembrane helix</keyword>
<reference evidence="17" key="1">
    <citation type="submission" date="2016-12" db="EMBL/GenBank/DDBJ databases">
        <title>Draft Genome Sequences od Carboxydothermus pertinax and islandicus, Hydrogenogenic Carboxydotrophic Bacteria.</title>
        <authorList>
            <person name="Fukuyama Y."/>
            <person name="Ohmae K."/>
            <person name="Yoneda Y."/>
            <person name="Yoshida T."/>
            <person name="Sako Y."/>
        </authorList>
    </citation>
    <scope>NUCLEOTIDE SEQUENCE [LARGE SCALE GENOMIC DNA]</scope>
    <source>
        <strain evidence="17">Ug1</strain>
    </source>
</reference>
<feature type="site" description="Reversibly protonated during proton transport" evidence="14">
    <location>
        <position position="60"/>
    </location>
</feature>
<proteinExistence type="inferred from homology"/>
<dbReference type="EMBL" id="BDJK01000009">
    <property type="protein sequence ID" value="GAV22205.1"/>
    <property type="molecule type" value="Genomic_DNA"/>
</dbReference>
<comment type="similarity">
    <text evidence="2 14">Belongs to the ATPase C chain family.</text>
</comment>
<dbReference type="PRINTS" id="PR00124">
    <property type="entry name" value="ATPASEC"/>
</dbReference>
<gene>
    <name evidence="14" type="primary">atpE</name>
    <name evidence="16" type="ORF">cpu_07150</name>
</gene>
<dbReference type="InterPro" id="IPR002379">
    <property type="entry name" value="ATPase_proteolipid_c-like_dom"/>
</dbReference>
<keyword evidence="5 14" id="KW-0138">CF(0)</keyword>
<accession>A0A1L8CTE0</accession>
<keyword evidence="6 14" id="KW-0812">Transmembrane</keyword>
<dbReference type="InterPro" id="IPR035921">
    <property type="entry name" value="F/V-ATP_Csub_sf"/>
</dbReference>
<keyword evidence="7 14" id="KW-0375">Hydrogen ion transport</keyword>
<comment type="subcellular location">
    <subcellularLocation>
        <location evidence="14">Cell membrane</location>
        <topology evidence="14">Multi-pass membrane protein</topology>
    </subcellularLocation>
    <subcellularLocation>
        <location evidence="1">Membrane</location>
        <topology evidence="1">Multi-pass membrane protein</topology>
    </subcellularLocation>
</comment>
<sequence length="78" mass="7875">MSLVAGLIAIGAGIAVGFGAIGSGIGQGIAAGKAFEAMARQPEVRGTVQTFLIIALAFMETLTIYGLVIAFMLLGKMS</sequence>
<dbReference type="GO" id="GO:0033177">
    <property type="term" value="C:proton-transporting two-sector ATPase complex, proton-transporting domain"/>
    <property type="evidence" value="ECO:0007669"/>
    <property type="project" value="InterPro"/>
</dbReference>
<evidence type="ECO:0000256" key="1">
    <source>
        <dbReference type="ARBA" id="ARBA00004141"/>
    </source>
</evidence>
<dbReference type="STRING" id="870242.cpu_07150"/>
<evidence type="ECO:0000256" key="7">
    <source>
        <dbReference type="ARBA" id="ARBA00022781"/>
    </source>
</evidence>
<evidence type="ECO:0000256" key="9">
    <source>
        <dbReference type="ARBA" id="ARBA00023065"/>
    </source>
</evidence>
<dbReference type="AlphaFoldDB" id="A0A1L8CTE0"/>
<evidence type="ECO:0000313" key="16">
    <source>
        <dbReference type="EMBL" id="GAV22205.1"/>
    </source>
</evidence>
<dbReference type="OrthoDB" id="9810379at2"/>
<dbReference type="InterPro" id="IPR020537">
    <property type="entry name" value="ATP_synth_F0_csu_DDCD_BS"/>
</dbReference>
<protein>
    <recommendedName>
        <fullName evidence="14">ATP synthase subunit c</fullName>
    </recommendedName>
    <alternativeName>
        <fullName evidence="14">ATP synthase F(0) sector subunit c</fullName>
    </alternativeName>
    <alternativeName>
        <fullName evidence="14">F-type ATPase subunit c</fullName>
        <shortName evidence="14">F-ATPase subunit c</shortName>
    </alternativeName>
    <alternativeName>
        <fullName evidence="14">Lipid-binding protein</fullName>
    </alternativeName>
</protein>
<dbReference type="GO" id="GO:0008289">
    <property type="term" value="F:lipid binding"/>
    <property type="evidence" value="ECO:0007669"/>
    <property type="project" value="UniProtKB-KW"/>
</dbReference>
<keyword evidence="11 14" id="KW-0472">Membrane</keyword>
<comment type="caution">
    <text evidence="16">The sequence shown here is derived from an EMBL/GenBank/DDBJ whole genome shotgun (WGS) entry which is preliminary data.</text>
</comment>
<feature type="domain" description="V-ATPase proteolipid subunit C-like" evidence="15">
    <location>
        <begin position="10"/>
        <end position="73"/>
    </location>
</feature>
<evidence type="ECO:0000256" key="12">
    <source>
        <dbReference type="ARBA" id="ARBA00023310"/>
    </source>
</evidence>
<dbReference type="RefSeq" id="WP_075858693.1">
    <property type="nucleotide sequence ID" value="NZ_BDJK01000009.1"/>
</dbReference>
<comment type="caution">
    <text evidence="14">Lacks conserved residue(s) required for the propagation of feature annotation.</text>
</comment>
<comment type="function">
    <text evidence="14">Key component of the F(0) channel; it plays a direct role in translocation across the membrane. A homomeric c-ring of between 10-14 subunits forms the central stalk rotor element with the F(1) delta and epsilon subunits.</text>
</comment>
<keyword evidence="9 14" id="KW-0406">Ion transport</keyword>
<evidence type="ECO:0000313" key="17">
    <source>
        <dbReference type="Proteomes" id="UP000187485"/>
    </source>
</evidence>
<evidence type="ECO:0000256" key="14">
    <source>
        <dbReference type="HAMAP-Rule" id="MF_01396"/>
    </source>
</evidence>
<evidence type="ECO:0000259" key="15">
    <source>
        <dbReference type="Pfam" id="PF00137"/>
    </source>
</evidence>
<dbReference type="PROSITE" id="PS00605">
    <property type="entry name" value="ATPASE_C"/>
    <property type="match status" value="1"/>
</dbReference>
<keyword evidence="17" id="KW-1185">Reference proteome</keyword>
<evidence type="ECO:0000256" key="6">
    <source>
        <dbReference type="ARBA" id="ARBA00022692"/>
    </source>
</evidence>
<dbReference type="FunFam" id="1.20.20.10:FF:000004">
    <property type="entry name" value="ATP synthase subunit c"/>
    <property type="match status" value="1"/>
</dbReference>
<dbReference type="HAMAP" id="MF_01396">
    <property type="entry name" value="ATP_synth_c_bact"/>
    <property type="match status" value="1"/>
</dbReference>
<keyword evidence="10 14" id="KW-0446">Lipid-binding</keyword>
<evidence type="ECO:0000256" key="3">
    <source>
        <dbReference type="ARBA" id="ARBA00022448"/>
    </source>
</evidence>
<evidence type="ECO:0000256" key="2">
    <source>
        <dbReference type="ARBA" id="ARBA00006704"/>
    </source>
</evidence>
<dbReference type="SUPFAM" id="SSF81333">
    <property type="entry name" value="F1F0 ATP synthase subunit C"/>
    <property type="match status" value="1"/>
</dbReference>
<evidence type="ECO:0000256" key="13">
    <source>
        <dbReference type="ARBA" id="ARBA00025198"/>
    </source>
</evidence>
<keyword evidence="12 14" id="KW-0066">ATP synthesis</keyword>
<dbReference type="CDD" id="cd18121">
    <property type="entry name" value="ATP-synt_Fo_c"/>
    <property type="match status" value="1"/>
</dbReference>
<dbReference type="Pfam" id="PF00137">
    <property type="entry name" value="ATP-synt_C"/>
    <property type="match status" value="1"/>
</dbReference>
<evidence type="ECO:0000256" key="5">
    <source>
        <dbReference type="ARBA" id="ARBA00022547"/>
    </source>
</evidence>
<dbReference type="GO" id="GO:0045259">
    <property type="term" value="C:proton-transporting ATP synthase complex"/>
    <property type="evidence" value="ECO:0007669"/>
    <property type="project" value="UniProtKB-KW"/>
</dbReference>
<dbReference type="InterPro" id="IPR005953">
    <property type="entry name" value="ATP_synth_csu_bac/chlpt"/>
</dbReference>
<keyword evidence="4 14" id="KW-1003">Cell membrane</keyword>
<dbReference type="Proteomes" id="UP000187485">
    <property type="component" value="Unassembled WGS sequence"/>
</dbReference>
<feature type="transmembrane region" description="Helical" evidence="14">
    <location>
        <begin position="50"/>
        <end position="74"/>
    </location>
</feature>
<evidence type="ECO:0000256" key="11">
    <source>
        <dbReference type="ARBA" id="ARBA00023136"/>
    </source>
</evidence>